<organism evidence="3 4">
    <name type="scientific">Pseudozyma hubeiensis (strain SY62)</name>
    <name type="common">Yeast</name>
    <dbReference type="NCBI Taxonomy" id="1305764"/>
    <lineage>
        <taxon>Eukaryota</taxon>
        <taxon>Fungi</taxon>
        <taxon>Dikarya</taxon>
        <taxon>Basidiomycota</taxon>
        <taxon>Ustilaginomycotina</taxon>
        <taxon>Ustilaginomycetes</taxon>
        <taxon>Ustilaginales</taxon>
        <taxon>Ustilaginaceae</taxon>
        <taxon>Pseudozyma</taxon>
    </lineage>
</organism>
<dbReference type="EMBL" id="DF238784">
    <property type="protein sequence ID" value="GAC94447.1"/>
    <property type="molecule type" value="Genomic_DNA"/>
</dbReference>
<proteinExistence type="predicted"/>
<feature type="transmembrane region" description="Helical" evidence="2">
    <location>
        <begin position="71"/>
        <end position="92"/>
    </location>
</feature>
<feature type="region of interest" description="Disordered" evidence="1">
    <location>
        <begin position="469"/>
        <end position="498"/>
    </location>
</feature>
<sequence length="498" mass="56188">MSEKRIVPRGSLAEAAGITPVALDQIISMINLFRPLTVDDFQFPPELNTNADLYTFYKNLIRPQPSLAVQVYMLVDTVQSVFTASFCLHVMFKRGRMRETNFVTLRRSRHGAFVVPNAVWVMLIFIAIYLIGWAGFCSYMFYVSFTDLPLINYLFYIPNPFAKQKNLANNRKQENLQTYVPMHRTQEWLKSAPSADALLSVKIAWTDLANVYRWVCASIATYLVLVVVVIAMLILYAISNHIFLLKHLLRIFPDQEFKQKQDPSILYTLQALWKIGRPSRLLGGQYSAFKRTWMVTVVGYSQTLLVLAGTITFTVPPYYLYFVPWAGGLKGLGSANQVEFVVEYVITGALITAAWIIGLAAMLTYDDVYRAVVGTSAPPSEDSSLTRVSGRLSTSVAQDGGESAVDSMEIRPLRPMLSFAPTTTDSASRDEKSEILTDNLTTADDRKNKVFIRTTTTVHIEHQDAWDLERPTESVKQDSETSQMASHSFLGRKLYSHE</sequence>
<accession>R9P0B0</accession>
<keyword evidence="2" id="KW-0812">Transmembrane</keyword>
<feature type="transmembrane region" description="Helical" evidence="2">
    <location>
        <begin position="211"/>
        <end position="238"/>
    </location>
</feature>
<dbReference type="AlphaFoldDB" id="R9P0B0"/>
<gene>
    <name evidence="3" type="ORF">PHSY_002018</name>
</gene>
<keyword evidence="2" id="KW-1133">Transmembrane helix</keyword>
<evidence type="ECO:0000313" key="3">
    <source>
        <dbReference type="EMBL" id="GAC94447.1"/>
    </source>
</evidence>
<evidence type="ECO:0000256" key="2">
    <source>
        <dbReference type="SAM" id="Phobius"/>
    </source>
</evidence>
<dbReference type="HOGENOM" id="CLU_553395_0_0_1"/>
<keyword evidence="2" id="KW-0472">Membrane</keyword>
<dbReference type="RefSeq" id="XP_012188034.1">
    <property type="nucleotide sequence ID" value="XM_012332644.1"/>
</dbReference>
<keyword evidence="4" id="KW-1185">Reference proteome</keyword>
<name>R9P0B0_PSEHS</name>
<evidence type="ECO:0000256" key="1">
    <source>
        <dbReference type="SAM" id="MobiDB-lite"/>
    </source>
</evidence>
<dbReference type="GeneID" id="24107313"/>
<dbReference type="Proteomes" id="UP000014071">
    <property type="component" value="Unassembled WGS sequence"/>
</dbReference>
<dbReference type="OrthoDB" id="2545209at2759"/>
<protein>
    <submittedName>
        <fullName evidence="3">Uncharacterized protein</fullName>
    </submittedName>
</protein>
<reference evidence="4" key="1">
    <citation type="journal article" date="2013" name="Genome Announc.">
        <title>Draft genome sequence of the basidiomycetous yeast-like fungus Pseudozyma hubeiensis SY62, which produces an abundant amount of the biosurfactant mannosylerythritol lipids.</title>
        <authorList>
            <person name="Konishi M."/>
            <person name="Hatada Y."/>
            <person name="Horiuchi J."/>
        </authorList>
    </citation>
    <scope>NUCLEOTIDE SEQUENCE [LARGE SCALE GENOMIC DNA]</scope>
    <source>
        <strain evidence="4">SY62</strain>
    </source>
</reference>
<feature type="transmembrane region" description="Helical" evidence="2">
    <location>
        <begin position="113"/>
        <end position="142"/>
    </location>
</feature>
<evidence type="ECO:0000313" key="4">
    <source>
        <dbReference type="Proteomes" id="UP000014071"/>
    </source>
</evidence>
<dbReference type="eggNOG" id="ENOG502R37P">
    <property type="taxonomic scope" value="Eukaryota"/>
</dbReference>
<feature type="transmembrane region" description="Helical" evidence="2">
    <location>
        <begin position="341"/>
        <end position="363"/>
    </location>
</feature>
<feature type="transmembrane region" description="Helical" evidence="2">
    <location>
        <begin position="297"/>
        <end position="321"/>
    </location>
</feature>
<feature type="compositionally biased region" description="Basic and acidic residues" evidence="1">
    <location>
        <begin position="469"/>
        <end position="479"/>
    </location>
</feature>